<proteinExistence type="predicted"/>
<keyword evidence="5" id="KW-1185">Reference proteome</keyword>
<keyword evidence="2" id="KW-0812">Transmembrane</keyword>
<gene>
    <name evidence="4" type="ORF">OS493_035392</name>
</gene>
<keyword evidence="3" id="KW-0732">Signal</keyword>
<evidence type="ECO:0000256" key="1">
    <source>
        <dbReference type="SAM" id="MobiDB-lite"/>
    </source>
</evidence>
<protein>
    <submittedName>
        <fullName evidence="4">Uncharacterized protein</fullName>
    </submittedName>
</protein>
<dbReference type="Proteomes" id="UP001163046">
    <property type="component" value="Unassembled WGS sequence"/>
</dbReference>
<reference evidence="4" key="1">
    <citation type="submission" date="2023-01" db="EMBL/GenBank/DDBJ databases">
        <title>Genome assembly of the deep-sea coral Lophelia pertusa.</title>
        <authorList>
            <person name="Herrera S."/>
            <person name="Cordes E."/>
        </authorList>
    </citation>
    <scope>NUCLEOTIDE SEQUENCE</scope>
    <source>
        <strain evidence="4">USNM1676648</strain>
        <tissue evidence="4">Polyp</tissue>
    </source>
</reference>
<feature type="signal peptide" evidence="3">
    <location>
        <begin position="1"/>
        <end position="29"/>
    </location>
</feature>
<dbReference type="OrthoDB" id="10617700at2759"/>
<name>A0A9W9ZX94_9CNID</name>
<dbReference type="AlphaFoldDB" id="A0A9W9ZX94"/>
<keyword evidence="2" id="KW-1133">Transmembrane helix</keyword>
<comment type="caution">
    <text evidence="4">The sequence shown here is derived from an EMBL/GenBank/DDBJ whole genome shotgun (WGS) entry which is preliminary data.</text>
</comment>
<evidence type="ECO:0000256" key="2">
    <source>
        <dbReference type="SAM" id="Phobius"/>
    </source>
</evidence>
<feature type="region of interest" description="Disordered" evidence="1">
    <location>
        <begin position="206"/>
        <end position="243"/>
    </location>
</feature>
<feature type="transmembrane region" description="Helical" evidence="2">
    <location>
        <begin position="124"/>
        <end position="144"/>
    </location>
</feature>
<evidence type="ECO:0000313" key="4">
    <source>
        <dbReference type="EMBL" id="KAJ7388834.1"/>
    </source>
</evidence>
<feature type="chain" id="PRO_5040791642" evidence="3">
    <location>
        <begin position="30"/>
        <end position="243"/>
    </location>
</feature>
<organism evidence="4 5">
    <name type="scientific">Desmophyllum pertusum</name>
    <dbReference type="NCBI Taxonomy" id="174260"/>
    <lineage>
        <taxon>Eukaryota</taxon>
        <taxon>Metazoa</taxon>
        <taxon>Cnidaria</taxon>
        <taxon>Anthozoa</taxon>
        <taxon>Hexacorallia</taxon>
        <taxon>Scleractinia</taxon>
        <taxon>Caryophylliina</taxon>
        <taxon>Caryophylliidae</taxon>
        <taxon>Desmophyllum</taxon>
    </lineage>
</organism>
<evidence type="ECO:0000313" key="5">
    <source>
        <dbReference type="Proteomes" id="UP001163046"/>
    </source>
</evidence>
<evidence type="ECO:0000256" key="3">
    <source>
        <dbReference type="SAM" id="SignalP"/>
    </source>
</evidence>
<accession>A0A9W9ZX94</accession>
<dbReference type="EMBL" id="MU825449">
    <property type="protein sequence ID" value="KAJ7388834.1"/>
    <property type="molecule type" value="Genomic_DNA"/>
</dbReference>
<sequence>MAPVVSVIPVKYVALFFLIAFSLVAVSDGSCTDSSDCGSTQLCCNKDCVYGSSCLGHDCTFDTECSSGESCCSEKCIKGPNCVGYSCSSESDCDGTGAHQNKVVCCDGTCTKHDDCYGGTTATIVGPIVGFVFICMVWCICYACRSRRRGYGEIESRIITEHREIATTTTTTTRCATQSNPLYPGQVLPSYQQGYPHFPLTAISPPHNPGTMAATQQPPPDTAATQGGSGGVYAPKPSYGAVV</sequence>
<keyword evidence="2" id="KW-0472">Membrane</keyword>